<dbReference type="PANTHER" id="PTHR21090">
    <property type="entry name" value="AROM/DEHYDROQUINATE SYNTHASE"/>
    <property type="match status" value="1"/>
</dbReference>
<evidence type="ECO:0000259" key="14">
    <source>
        <dbReference type="Pfam" id="PF02224"/>
    </source>
</evidence>
<evidence type="ECO:0000256" key="11">
    <source>
        <dbReference type="ARBA" id="ARBA00047615"/>
    </source>
</evidence>
<evidence type="ECO:0000256" key="5">
    <source>
        <dbReference type="ARBA" id="ARBA00022679"/>
    </source>
</evidence>
<dbReference type="GO" id="GO:0005524">
    <property type="term" value="F:ATP binding"/>
    <property type="evidence" value="ECO:0007669"/>
    <property type="project" value="UniProtKB-KW"/>
</dbReference>
<dbReference type="GO" id="GO:0008652">
    <property type="term" value="P:amino acid biosynthetic process"/>
    <property type="evidence" value="ECO:0007669"/>
    <property type="project" value="UniProtKB-KW"/>
</dbReference>
<dbReference type="SUPFAM" id="SSF52540">
    <property type="entry name" value="P-loop containing nucleoside triphosphate hydrolases"/>
    <property type="match status" value="1"/>
</dbReference>
<comment type="catalytic activity">
    <reaction evidence="10">
        <text>3-phosphoshikimate + phosphoenolpyruvate = 5-O-(1-carboxyvinyl)-3-phosphoshikimate + phosphate</text>
        <dbReference type="Rhea" id="RHEA:21256"/>
        <dbReference type="ChEBI" id="CHEBI:43474"/>
        <dbReference type="ChEBI" id="CHEBI:57701"/>
        <dbReference type="ChEBI" id="CHEBI:58702"/>
        <dbReference type="ChEBI" id="CHEBI:145989"/>
        <dbReference type="EC" id="2.5.1.19"/>
    </reaction>
    <physiologicalReaction direction="left-to-right" evidence="10">
        <dbReference type="Rhea" id="RHEA:21257"/>
    </physiologicalReaction>
</comment>
<dbReference type="GO" id="GO:0036431">
    <property type="term" value="F:dCMP kinase activity"/>
    <property type="evidence" value="ECO:0007669"/>
    <property type="project" value="InterPro"/>
</dbReference>
<dbReference type="EC" id="2.7.4.25" evidence="15"/>
<dbReference type="InterPro" id="IPR036968">
    <property type="entry name" value="Enolpyruvate_Tfrase_sf"/>
</dbReference>
<dbReference type="InterPro" id="IPR001986">
    <property type="entry name" value="Enolpyruvate_Tfrase_dom"/>
</dbReference>
<comment type="similarity">
    <text evidence="3">Belongs to the EPSP synthase family.</text>
</comment>
<dbReference type="UniPathway" id="UPA00053">
    <property type="reaction ID" value="UER00089"/>
</dbReference>
<gene>
    <name evidence="15" type="ORF">MNBD_GAMMA02-594</name>
</gene>
<keyword evidence="9" id="KW-0057">Aromatic amino acid biosynthesis</keyword>
<dbReference type="AlphaFoldDB" id="A0A3B0VKV1"/>
<dbReference type="GO" id="GO:0003866">
    <property type="term" value="F:3-phosphoshikimate 1-carboxyvinyltransferase activity"/>
    <property type="evidence" value="ECO:0007669"/>
    <property type="project" value="UniProtKB-EC"/>
</dbReference>
<dbReference type="Gene3D" id="3.65.10.10">
    <property type="entry name" value="Enolpyruvate transferase domain"/>
    <property type="match status" value="2"/>
</dbReference>
<keyword evidence="7 15" id="KW-0418">Kinase</keyword>
<dbReference type="Pfam" id="PF02224">
    <property type="entry name" value="Cytidylate_kin"/>
    <property type="match status" value="1"/>
</dbReference>
<dbReference type="EMBL" id="UOFA01000099">
    <property type="protein sequence ID" value="VAW44258.1"/>
    <property type="molecule type" value="Genomic_DNA"/>
</dbReference>
<reference evidence="15" key="1">
    <citation type="submission" date="2018-06" db="EMBL/GenBank/DDBJ databases">
        <authorList>
            <person name="Zhirakovskaya E."/>
        </authorList>
    </citation>
    <scope>NUCLEOTIDE SEQUENCE</scope>
</reference>
<protein>
    <submittedName>
        <fullName evidence="15">Cytidylate kinase</fullName>
        <ecNumber evidence="15">2.7.4.25</ecNumber>
    </submittedName>
</protein>
<evidence type="ECO:0000313" key="15">
    <source>
        <dbReference type="EMBL" id="VAW44258.1"/>
    </source>
</evidence>
<evidence type="ECO:0000259" key="13">
    <source>
        <dbReference type="Pfam" id="PF00275"/>
    </source>
</evidence>
<proteinExistence type="inferred from homology"/>
<evidence type="ECO:0000256" key="7">
    <source>
        <dbReference type="ARBA" id="ARBA00022777"/>
    </source>
</evidence>
<evidence type="ECO:0000256" key="6">
    <source>
        <dbReference type="ARBA" id="ARBA00022741"/>
    </source>
</evidence>
<evidence type="ECO:0000256" key="4">
    <source>
        <dbReference type="ARBA" id="ARBA00022605"/>
    </source>
</evidence>
<dbReference type="PROSITE" id="PS00885">
    <property type="entry name" value="EPSP_SYNTHASE_2"/>
    <property type="match status" value="1"/>
</dbReference>
<dbReference type="InterPro" id="IPR006264">
    <property type="entry name" value="EPSP_synthase"/>
</dbReference>
<dbReference type="NCBIfam" id="TIGR01356">
    <property type="entry name" value="aroA"/>
    <property type="match status" value="1"/>
</dbReference>
<accession>A0A3B0VKV1</accession>
<name>A0A3B0VKV1_9ZZZZ</name>
<evidence type="ECO:0000256" key="3">
    <source>
        <dbReference type="ARBA" id="ARBA00009948"/>
    </source>
</evidence>
<dbReference type="GO" id="GO:0036430">
    <property type="term" value="F:CMP kinase activity"/>
    <property type="evidence" value="ECO:0007669"/>
    <property type="project" value="RHEA"/>
</dbReference>
<dbReference type="NCBIfam" id="TIGR00017">
    <property type="entry name" value="cmk"/>
    <property type="match status" value="1"/>
</dbReference>
<dbReference type="GO" id="GO:0009423">
    <property type="term" value="P:chorismate biosynthetic process"/>
    <property type="evidence" value="ECO:0007669"/>
    <property type="project" value="UniProtKB-UniPathway"/>
</dbReference>
<dbReference type="InterPro" id="IPR023193">
    <property type="entry name" value="EPSP_synthase_CS"/>
</dbReference>
<dbReference type="CDD" id="cd01556">
    <property type="entry name" value="EPSP_synthase"/>
    <property type="match status" value="1"/>
</dbReference>
<dbReference type="HAMAP" id="MF_00238">
    <property type="entry name" value="Cytidyl_kinase_type1"/>
    <property type="match status" value="1"/>
</dbReference>
<feature type="domain" description="Cytidylate kinase" evidence="14">
    <location>
        <begin position="348"/>
        <end position="565"/>
    </location>
</feature>
<dbReference type="SUPFAM" id="SSF55205">
    <property type="entry name" value="EPT/RTPC-like"/>
    <property type="match status" value="1"/>
</dbReference>
<evidence type="ECO:0000256" key="2">
    <source>
        <dbReference type="ARBA" id="ARBA00009427"/>
    </source>
</evidence>
<feature type="non-terminal residue" evidence="15">
    <location>
        <position position="1"/>
    </location>
</feature>
<keyword evidence="6" id="KW-0547">Nucleotide-binding</keyword>
<comment type="pathway">
    <text evidence="1">Metabolic intermediate biosynthesis; chorismate biosynthesis; chorismate from D-erythrose 4-phosphate and phosphoenolpyruvate: step 6/7.</text>
</comment>
<keyword evidence="4" id="KW-0028">Amino-acid biosynthesis</keyword>
<comment type="catalytic activity">
    <reaction evidence="12">
        <text>CMP + ATP = CDP + ADP</text>
        <dbReference type="Rhea" id="RHEA:11600"/>
        <dbReference type="ChEBI" id="CHEBI:30616"/>
        <dbReference type="ChEBI" id="CHEBI:58069"/>
        <dbReference type="ChEBI" id="CHEBI:60377"/>
        <dbReference type="ChEBI" id="CHEBI:456216"/>
        <dbReference type="EC" id="2.7.4.25"/>
    </reaction>
</comment>
<comment type="catalytic activity">
    <reaction evidence="11">
        <text>dCMP + ATP = dCDP + ADP</text>
        <dbReference type="Rhea" id="RHEA:25094"/>
        <dbReference type="ChEBI" id="CHEBI:30616"/>
        <dbReference type="ChEBI" id="CHEBI:57566"/>
        <dbReference type="ChEBI" id="CHEBI:58593"/>
        <dbReference type="ChEBI" id="CHEBI:456216"/>
        <dbReference type="EC" id="2.7.4.25"/>
    </reaction>
</comment>
<dbReference type="CDD" id="cd02020">
    <property type="entry name" value="CMPK"/>
    <property type="match status" value="1"/>
</dbReference>
<feature type="domain" description="Enolpyruvate transferase" evidence="13">
    <location>
        <begin position="1"/>
        <end position="332"/>
    </location>
</feature>
<evidence type="ECO:0000256" key="9">
    <source>
        <dbReference type="ARBA" id="ARBA00023141"/>
    </source>
</evidence>
<evidence type="ECO:0000256" key="8">
    <source>
        <dbReference type="ARBA" id="ARBA00022840"/>
    </source>
</evidence>
<keyword evidence="8" id="KW-0067">ATP-binding</keyword>
<evidence type="ECO:0000256" key="10">
    <source>
        <dbReference type="ARBA" id="ARBA00044633"/>
    </source>
</evidence>
<comment type="similarity">
    <text evidence="2">Belongs to the cytidylate kinase family. Type 1 subfamily.</text>
</comment>
<dbReference type="Pfam" id="PF00275">
    <property type="entry name" value="EPSP_synthase"/>
    <property type="match status" value="1"/>
</dbReference>
<dbReference type="GO" id="GO:0009073">
    <property type="term" value="P:aromatic amino acid family biosynthetic process"/>
    <property type="evidence" value="ECO:0007669"/>
    <property type="project" value="UniProtKB-KW"/>
</dbReference>
<dbReference type="InterPro" id="IPR011994">
    <property type="entry name" value="Cytidylate_kinase_dom"/>
</dbReference>
<evidence type="ECO:0000256" key="12">
    <source>
        <dbReference type="ARBA" id="ARBA00048478"/>
    </source>
</evidence>
<organism evidence="15">
    <name type="scientific">hydrothermal vent metagenome</name>
    <dbReference type="NCBI Taxonomy" id="652676"/>
    <lineage>
        <taxon>unclassified sequences</taxon>
        <taxon>metagenomes</taxon>
        <taxon>ecological metagenomes</taxon>
    </lineage>
</organism>
<keyword evidence="5 15" id="KW-0808">Transferase</keyword>
<evidence type="ECO:0000256" key="1">
    <source>
        <dbReference type="ARBA" id="ARBA00004811"/>
    </source>
</evidence>
<dbReference type="InterPro" id="IPR027417">
    <property type="entry name" value="P-loop_NTPase"/>
</dbReference>
<dbReference type="InterPro" id="IPR003136">
    <property type="entry name" value="Cytidylate_kin"/>
</dbReference>
<dbReference type="PANTHER" id="PTHR21090:SF5">
    <property type="entry name" value="PENTAFUNCTIONAL AROM POLYPEPTIDE"/>
    <property type="match status" value="1"/>
</dbReference>
<sequence length="574" mass="61164">DCGNAGTAMRLLAGLLSAQRFSSTLVGDESLSSRPMARVIKPLTAMGASILAAAGQAPLNFTASHKINCIHYTSPIASAQVKSAVLIAGLYADGVTTVTEPKKSRDHTETMLQGFGAEVVVNGLSVSLTGKPQLHGQDIDVPADISSAAFFMVLGLCHPKADFLIHNVSINPTRDGVIKILQAMGGRLSLNNIRNQAGEPVADIRVQSSDLQGIEIPQELIPSAIDEFPILFVAAALAKGQTKLTGAEELRHKESDRITVMLDGLTTLGIDCEELPDGAIINGGQLQSGFVDGMGDHRCAMSFLLAGTLSQGQDIAVKGCHNIGTSFPEFFELVRLLGIAVEKPVPVIAVDGPSGVGKGTTSALIAEQLGWHLLDSGAIYRSLALKVMKEQVDAADEPQLIALAQQLDLVFALPDENDAGKIQIKLDGEVVNDQLRSEACGEMASKVAPIAAVRWALMKRQKAFQQAPGLVADGRDMGTVVFKSAPLKVFLSANAHERAKRRYKQLQQQGVNVKIRALLEDIEARDYRDSTRKVAPLVPATDAFVIDTSNLSIDEVLAQVMHLVEQNLIIDSGK</sequence>
<dbReference type="InterPro" id="IPR013792">
    <property type="entry name" value="RNA3'P_cycl/enolpyr_Trfase_a/b"/>
</dbReference>
<dbReference type="Gene3D" id="3.40.50.300">
    <property type="entry name" value="P-loop containing nucleotide triphosphate hydrolases"/>
    <property type="match status" value="1"/>
</dbReference>